<evidence type="ECO:0008006" key="6">
    <source>
        <dbReference type="Google" id="ProtNLM"/>
    </source>
</evidence>
<dbReference type="InterPro" id="IPR006867">
    <property type="entry name" value="DUF632"/>
</dbReference>
<protein>
    <recommendedName>
        <fullName evidence="6">Nitrate regulatory gene2 protein</fullName>
    </recommendedName>
</protein>
<name>A0A9D4UVE8_ADICA</name>
<dbReference type="AlphaFoldDB" id="A0A9D4UVE8"/>
<feature type="region of interest" description="Disordered" evidence="1">
    <location>
        <begin position="606"/>
        <end position="625"/>
    </location>
</feature>
<dbReference type="Pfam" id="PF04783">
    <property type="entry name" value="DUF630"/>
    <property type="match status" value="1"/>
</dbReference>
<evidence type="ECO:0000313" key="5">
    <source>
        <dbReference type="Proteomes" id="UP000886520"/>
    </source>
</evidence>
<comment type="caution">
    <text evidence="4">The sequence shown here is derived from an EMBL/GenBank/DDBJ whole genome shotgun (WGS) entry which is preliminary data.</text>
</comment>
<feature type="compositionally biased region" description="Low complexity" evidence="1">
    <location>
        <begin position="83"/>
        <end position="92"/>
    </location>
</feature>
<gene>
    <name evidence="4" type="ORF">GOP47_0010689</name>
</gene>
<sequence>MGCNYSRPGDDDIVKKFKARKCFMKQAVSQRQAFSAAHMCYLQALRNTGSALRQFSEGEAKDTMSSATPRSPLELPPPPPPHLISSPPSKLSIKATDIESSSPKEREKSKDSWSPGSSASEKESDTPPPPSPQKSTWDIFNPFRPSSPPFNLQSESQHRRKGRRGAQEQHRSRGMYSTGYEDEGTGSMTVPRLEDEFDGQRNSVLAKWERSNRDFATMVRNGGGERDLLDMVKELDTRFLQASACGTAVSKVLETRKGHFLSEVADAKKTANSGSMFSPRRWNWSKSPQASLDESLSSVAESELMGSHALTLERLRVWEKKLFREVKAAESLRSEYQKKCYLLRQQEAKGEDASIVDKTRSAMKRDHSQMLVACQGIESTSAAIRKVRDEELYPQLVELSQGLMYMWRTMHECHVLQKQVVLQFKSLESTWATHEATSQYHHHATAVLEKELNSWHECFCKLVCSHREYITALNGWAHLSLLHIGDVDDLPNKENLHVIANEYFSAPSPSPRKLPTPPTVSLCEEWQKALDRLPDKVASEAIKSLVAVVHALVTQQSDELKQKRKVERLSKKLDKKTESLHIAERKQVEAAARTPPIVSTKKLDVDEFEDESMSTDSERASDEYPTSGLAVLAKDPLTEKKAAVEALRKKLENERVKHNKCVADTRMLTMNNLQTGLPGVFEAMTGFSAVCGQAFQALCNHAGQQAADQF</sequence>
<dbReference type="EMBL" id="JABFUD020000010">
    <property type="protein sequence ID" value="KAI5074728.1"/>
    <property type="molecule type" value="Genomic_DNA"/>
</dbReference>
<feature type="domain" description="DUF630" evidence="3">
    <location>
        <begin position="1"/>
        <end position="59"/>
    </location>
</feature>
<evidence type="ECO:0000313" key="4">
    <source>
        <dbReference type="EMBL" id="KAI5074728.1"/>
    </source>
</evidence>
<accession>A0A9D4UVE8</accession>
<proteinExistence type="predicted"/>
<feature type="domain" description="DUF632" evidence="2">
    <location>
        <begin position="228"/>
        <end position="550"/>
    </location>
</feature>
<dbReference type="Pfam" id="PF04782">
    <property type="entry name" value="DUF632"/>
    <property type="match status" value="1"/>
</dbReference>
<organism evidence="4 5">
    <name type="scientific">Adiantum capillus-veneris</name>
    <name type="common">Maidenhair fern</name>
    <dbReference type="NCBI Taxonomy" id="13818"/>
    <lineage>
        <taxon>Eukaryota</taxon>
        <taxon>Viridiplantae</taxon>
        <taxon>Streptophyta</taxon>
        <taxon>Embryophyta</taxon>
        <taxon>Tracheophyta</taxon>
        <taxon>Polypodiopsida</taxon>
        <taxon>Polypodiidae</taxon>
        <taxon>Polypodiales</taxon>
        <taxon>Pteridineae</taxon>
        <taxon>Pteridaceae</taxon>
        <taxon>Vittarioideae</taxon>
        <taxon>Adiantum</taxon>
    </lineage>
</organism>
<evidence type="ECO:0000259" key="2">
    <source>
        <dbReference type="Pfam" id="PF04782"/>
    </source>
</evidence>
<dbReference type="InterPro" id="IPR006868">
    <property type="entry name" value="DUF630"/>
</dbReference>
<dbReference type="OrthoDB" id="1919226at2759"/>
<reference evidence="4" key="1">
    <citation type="submission" date="2021-01" db="EMBL/GenBank/DDBJ databases">
        <title>Adiantum capillus-veneris genome.</title>
        <authorList>
            <person name="Fang Y."/>
            <person name="Liao Q."/>
        </authorList>
    </citation>
    <scope>NUCLEOTIDE SEQUENCE</scope>
    <source>
        <strain evidence="4">H3</strain>
        <tissue evidence="4">Leaf</tissue>
    </source>
</reference>
<dbReference type="PANTHER" id="PTHR21450">
    <property type="entry name" value="PROTEIN ALTERED PHOSPHATE STARVATION RESPONSE 1"/>
    <property type="match status" value="1"/>
</dbReference>
<feature type="compositionally biased region" description="Basic and acidic residues" evidence="1">
    <location>
        <begin position="102"/>
        <end position="111"/>
    </location>
</feature>
<evidence type="ECO:0000259" key="3">
    <source>
        <dbReference type="Pfam" id="PF04783"/>
    </source>
</evidence>
<evidence type="ECO:0000256" key="1">
    <source>
        <dbReference type="SAM" id="MobiDB-lite"/>
    </source>
</evidence>
<feature type="region of interest" description="Disordered" evidence="1">
    <location>
        <begin position="56"/>
        <end position="187"/>
    </location>
</feature>
<keyword evidence="5" id="KW-1185">Reference proteome</keyword>
<dbReference type="Proteomes" id="UP000886520">
    <property type="component" value="Chromosome 10"/>
</dbReference>
<dbReference type="PANTHER" id="PTHR21450:SF23">
    <property type="entry name" value="PROTEIN ALTERED PHOSPHATE STARVATION RESPONSE 1"/>
    <property type="match status" value="1"/>
</dbReference>